<dbReference type="EMBL" id="ML737566">
    <property type="protein sequence ID" value="KAE8370396.1"/>
    <property type="molecule type" value="Genomic_DNA"/>
</dbReference>
<evidence type="ECO:0000256" key="3">
    <source>
        <dbReference type="ARBA" id="ARBA00023125"/>
    </source>
</evidence>
<dbReference type="PANTHER" id="PTHR37534:SF46">
    <property type="entry name" value="ZN(II)2CYS6 TRANSCRIPTION FACTOR (EUROFUNG)"/>
    <property type="match status" value="1"/>
</dbReference>
<evidence type="ECO:0000256" key="6">
    <source>
        <dbReference type="SAM" id="MobiDB-lite"/>
    </source>
</evidence>
<dbReference type="OrthoDB" id="3477330at2759"/>
<dbReference type="SMART" id="SM00066">
    <property type="entry name" value="GAL4"/>
    <property type="match status" value="1"/>
</dbReference>
<evidence type="ECO:0000256" key="4">
    <source>
        <dbReference type="ARBA" id="ARBA00023163"/>
    </source>
</evidence>
<dbReference type="PANTHER" id="PTHR37534">
    <property type="entry name" value="TRANSCRIPTIONAL ACTIVATOR PROTEIN UGA3"/>
    <property type="match status" value="1"/>
</dbReference>
<sequence>MGERKHRHTTFSGCWTCKARKVKCDENPLGCASCLRLGLTCGGYDIQLQWISSDAGRRPHRDLSARIGRRRIGAGWTSILQFKADEIDEFLTRVNEDSDRGVSTTHGPFSVFPVDRNRSNHRKSPVSPPEQALSRHSNGAATVAGSPEGTQDCESNYNGPNYRIPPLPSNSSATPLDTLSLPSRTAPTQDDEHTGSEPQSYFAHDNQGLQTASPEYVNDVAPWSTDILANSELSLLQQPQMCLSSNWKTNKLFHHYVTNVADILLPVSHPGNPYRSLYAPAALEGSLYFESGLFNAAPNIGLCIFHSLMSTSAFHLHQCYDSNTEYHHLGITHRQLALESLRMVLRNEVPLFDYKTLLVALLSMITIGVIEGSIVDFRVHLQGIANFQGPRRKWQLISGDTRQLNTQSAFLNLLARTTSRCTPSPWGASRELRHMEHDSLTTRDSRSYCYEFTYGITADIAAAIQDITDLYECLEFYRQAQGPIPDDFLEACEDLGDRLLSWTLTSDKVPSFNDRGIDEFDIFKHHSHAWHGAALIFYLNRIQGVNAQDLVQEVATVASHMLAVEEIKSRHVANQMAPISWPAFIASCCALDREPWETWWLDVQKYGIGSIRRQYSIVQEIWYEMDTHPSEGWLQILHRRNIQVLAA</sequence>
<dbReference type="Proteomes" id="UP000326268">
    <property type="component" value="Unassembled WGS sequence"/>
</dbReference>
<dbReference type="GeneID" id="43649372"/>
<dbReference type="Pfam" id="PF00172">
    <property type="entry name" value="Zn_clus"/>
    <property type="match status" value="1"/>
</dbReference>
<keyword evidence="9" id="KW-1185">Reference proteome</keyword>
<dbReference type="Pfam" id="PF11951">
    <property type="entry name" value="Fungal_trans_2"/>
    <property type="match status" value="1"/>
</dbReference>
<dbReference type="GO" id="GO:0005634">
    <property type="term" value="C:nucleus"/>
    <property type="evidence" value="ECO:0007669"/>
    <property type="project" value="UniProtKB-SubCell"/>
</dbReference>
<dbReference type="PROSITE" id="PS00463">
    <property type="entry name" value="ZN2_CY6_FUNGAL_1"/>
    <property type="match status" value="1"/>
</dbReference>
<dbReference type="PROSITE" id="PS50048">
    <property type="entry name" value="ZN2_CY6_FUNGAL_2"/>
    <property type="match status" value="1"/>
</dbReference>
<feature type="region of interest" description="Disordered" evidence="6">
    <location>
        <begin position="97"/>
        <end position="201"/>
    </location>
</feature>
<keyword evidence="2" id="KW-0805">Transcription regulation</keyword>
<name>A0A5N7AMC8_9EURO</name>
<evidence type="ECO:0000313" key="9">
    <source>
        <dbReference type="Proteomes" id="UP000326268"/>
    </source>
</evidence>
<keyword evidence="4" id="KW-0804">Transcription</keyword>
<feature type="compositionally biased region" description="Polar residues" evidence="6">
    <location>
        <begin position="148"/>
        <end position="159"/>
    </location>
</feature>
<evidence type="ECO:0000256" key="2">
    <source>
        <dbReference type="ARBA" id="ARBA00023015"/>
    </source>
</evidence>
<organism evidence="8 9">
    <name type="scientific">Aspergillus caelatus</name>
    <dbReference type="NCBI Taxonomy" id="61420"/>
    <lineage>
        <taxon>Eukaryota</taxon>
        <taxon>Fungi</taxon>
        <taxon>Dikarya</taxon>
        <taxon>Ascomycota</taxon>
        <taxon>Pezizomycotina</taxon>
        <taxon>Eurotiomycetes</taxon>
        <taxon>Eurotiomycetidae</taxon>
        <taxon>Eurotiales</taxon>
        <taxon>Aspergillaceae</taxon>
        <taxon>Aspergillus</taxon>
        <taxon>Aspergillus subgen. Circumdati</taxon>
    </lineage>
</organism>
<dbReference type="RefSeq" id="XP_031933477.1">
    <property type="nucleotide sequence ID" value="XM_032064926.1"/>
</dbReference>
<protein>
    <submittedName>
        <fullName evidence="8">Fungal-specific transcription factor domain-containing protein</fullName>
    </submittedName>
</protein>
<evidence type="ECO:0000259" key="7">
    <source>
        <dbReference type="PROSITE" id="PS50048"/>
    </source>
</evidence>
<dbReference type="SUPFAM" id="SSF57701">
    <property type="entry name" value="Zn2/Cys6 DNA-binding domain"/>
    <property type="match status" value="1"/>
</dbReference>
<proteinExistence type="predicted"/>
<dbReference type="Gene3D" id="4.10.240.10">
    <property type="entry name" value="Zn(2)-C6 fungal-type DNA-binding domain"/>
    <property type="match status" value="1"/>
</dbReference>
<keyword evidence="5" id="KW-0539">Nucleus</keyword>
<dbReference type="AlphaFoldDB" id="A0A5N7AMC8"/>
<dbReference type="InterPro" id="IPR001138">
    <property type="entry name" value="Zn2Cys6_DnaBD"/>
</dbReference>
<evidence type="ECO:0000256" key="1">
    <source>
        <dbReference type="ARBA" id="ARBA00004123"/>
    </source>
</evidence>
<feature type="domain" description="Zn(2)-C6 fungal-type" evidence="7">
    <location>
        <begin position="13"/>
        <end position="41"/>
    </location>
</feature>
<gene>
    <name evidence="8" type="ORF">BDV27DRAFT_119700</name>
</gene>
<keyword evidence="3" id="KW-0238">DNA-binding</keyword>
<dbReference type="InterPro" id="IPR036864">
    <property type="entry name" value="Zn2-C6_fun-type_DNA-bd_sf"/>
</dbReference>
<evidence type="ECO:0000313" key="8">
    <source>
        <dbReference type="EMBL" id="KAE8370396.1"/>
    </source>
</evidence>
<feature type="compositionally biased region" description="Polar residues" evidence="6">
    <location>
        <begin position="169"/>
        <end position="188"/>
    </location>
</feature>
<dbReference type="GO" id="GO:0008270">
    <property type="term" value="F:zinc ion binding"/>
    <property type="evidence" value="ECO:0007669"/>
    <property type="project" value="InterPro"/>
</dbReference>
<accession>A0A5N7AMC8</accession>
<comment type="subcellular location">
    <subcellularLocation>
        <location evidence="1">Nucleus</location>
    </subcellularLocation>
</comment>
<reference evidence="8 9" key="1">
    <citation type="submission" date="2019-04" db="EMBL/GenBank/DDBJ databases">
        <title>Friends and foes A comparative genomics studyof 23 Aspergillus species from section Flavi.</title>
        <authorList>
            <consortium name="DOE Joint Genome Institute"/>
            <person name="Kjaerbolling I."/>
            <person name="Vesth T."/>
            <person name="Frisvad J.C."/>
            <person name="Nybo J.L."/>
            <person name="Theobald S."/>
            <person name="Kildgaard S."/>
            <person name="Isbrandt T."/>
            <person name="Kuo A."/>
            <person name="Sato A."/>
            <person name="Lyhne E.K."/>
            <person name="Kogle M.E."/>
            <person name="Wiebenga A."/>
            <person name="Kun R.S."/>
            <person name="Lubbers R.J."/>
            <person name="Makela M.R."/>
            <person name="Barry K."/>
            <person name="Chovatia M."/>
            <person name="Clum A."/>
            <person name="Daum C."/>
            <person name="Haridas S."/>
            <person name="He G."/>
            <person name="LaButti K."/>
            <person name="Lipzen A."/>
            <person name="Mondo S."/>
            <person name="Riley R."/>
            <person name="Salamov A."/>
            <person name="Simmons B.A."/>
            <person name="Magnuson J.K."/>
            <person name="Henrissat B."/>
            <person name="Mortensen U.H."/>
            <person name="Larsen T.O."/>
            <person name="Devries R.P."/>
            <person name="Grigoriev I.V."/>
            <person name="Machida M."/>
            <person name="Baker S.E."/>
            <person name="Andersen M.R."/>
        </authorList>
    </citation>
    <scope>NUCLEOTIDE SEQUENCE [LARGE SCALE GENOMIC DNA]</scope>
    <source>
        <strain evidence="8 9">CBS 763.97</strain>
    </source>
</reference>
<evidence type="ECO:0000256" key="5">
    <source>
        <dbReference type="ARBA" id="ARBA00023242"/>
    </source>
</evidence>
<dbReference type="GO" id="GO:0009893">
    <property type="term" value="P:positive regulation of metabolic process"/>
    <property type="evidence" value="ECO:0007669"/>
    <property type="project" value="UniProtKB-ARBA"/>
</dbReference>
<dbReference type="GO" id="GO:0003677">
    <property type="term" value="F:DNA binding"/>
    <property type="evidence" value="ECO:0007669"/>
    <property type="project" value="UniProtKB-KW"/>
</dbReference>
<dbReference type="InterPro" id="IPR021858">
    <property type="entry name" value="Fun_TF"/>
</dbReference>
<dbReference type="GO" id="GO:0000981">
    <property type="term" value="F:DNA-binding transcription factor activity, RNA polymerase II-specific"/>
    <property type="evidence" value="ECO:0007669"/>
    <property type="project" value="InterPro"/>
</dbReference>
<dbReference type="CDD" id="cd00067">
    <property type="entry name" value="GAL4"/>
    <property type="match status" value="1"/>
</dbReference>